<keyword evidence="2" id="KW-0560">Oxidoreductase</keyword>
<dbReference type="GO" id="GO:0046872">
    <property type="term" value="F:metal ion binding"/>
    <property type="evidence" value="ECO:0007669"/>
    <property type="project" value="UniProtKB-KW"/>
</dbReference>
<dbReference type="NCBIfam" id="TIGR02179">
    <property type="entry name" value="PorD_KorD"/>
    <property type="match status" value="1"/>
</dbReference>
<reference evidence="6" key="2">
    <citation type="submission" date="2022-10" db="EMBL/GenBank/DDBJ databases">
        <authorList>
            <person name="Aronson H.S."/>
        </authorList>
    </citation>
    <scope>NUCLEOTIDE SEQUENCE</scope>
    <source>
        <strain evidence="6">RS19-109</strain>
    </source>
</reference>
<keyword evidence="1" id="KW-0479">Metal-binding</keyword>
<sequence>MYRIRFHGRGGQGMKTAGRILGSTFFLAGFEVQDAPRYGAERRGAPIFAYVRASKTPIFERGIITRPDLIIVADDHLPAIPGAGVLVGAGEQTVFLIHSNEKAALWKERLNLQGQVFTLPVLTDSELRFRGAACAGGAAALLEELNIDLLVEAVQEELAPLGSVLVEANCTIARAAYNALVEHRGAAHEGGPVSATEYTPPNWLTLPCDAPLLSAPAIHAPATSELTQTGLWRSEHPLIDTSRCNRCWWICSTFCPEGAIQVDAARRPHIDYAHCKGCMVCLAQCPTHAITAIPEEEAAAQGESP</sequence>
<evidence type="ECO:0000256" key="1">
    <source>
        <dbReference type="ARBA" id="ARBA00022723"/>
    </source>
</evidence>
<dbReference type="SUPFAM" id="SSF53323">
    <property type="entry name" value="Pyruvate-ferredoxin oxidoreductase, PFOR, domain III"/>
    <property type="match status" value="1"/>
</dbReference>
<organism evidence="6 7">
    <name type="scientific">Thiovibrio frasassiensis</name>
    <dbReference type="NCBI Taxonomy" id="2984131"/>
    <lineage>
        <taxon>Bacteria</taxon>
        <taxon>Pseudomonadati</taxon>
        <taxon>Thermodesulfobacteriota</taxon>
        <taxon>Desulfobulbia</taxon>
        <taxon>Desulfobulbales</taxon>
        <taxon>Thiovibrionaceae</taxon>
        <taxon>Thiovibrio</taxon>
    </lineage>
</organism>
<evidence type="ECO:0000256" key="4">
    <source>
        <dbReference type="ARBA" id="ARBA00023014"/>
    </source>
</evidence>
<dbReference type="Pfam" id="PF13237">
    <property type="entry name" value="Fer4_10"/>
    <property type="match status" value="1"/>
</dbReference>
<proteinExistence type="predicted"/>
<dbReference type="PANTHER" id="PTHR43366:SF1">
    <property type="entry name" value="PYRUVATE SYNTHASE SUBUNIT PORC"/>
    <property type="match status" value="1"/>
</dbReference>
<name>A0A9X4MES1_9BACT</name>
<protein>
    <submittedName>
        <fullName evidence="6">2-oxoacid:acceptor oxidoreductase family protein</fullName>
    </submittedName>
</protein>
<comment type="caution">
    <text evidence="6">The sequence shown here is derived from an EMBL/GenBank/DDBJ whole genome shotgun (WGS) entry which is preliminary data.</text>
</comment>
<dbReference type="InterPro" id="IPR011894">
    <property type="entry name" value="PorC_KorC"/>
</dbReference>
<dbReference type="InterPro" id="IPR051626">
    <property type="entry name" value="Oxidoreductase_gamma_subunit"/>
</dbReference>
<feature type="domain" description="4Fe-4S ferredoxin-type" evidence="5">
    <location>
        <begin position="266"/>
        <end position="295"/>
    </location>
</feature>
<evidence type="ECO:0000256" key="2">
    <source>
        <dbReference type="ARBA" id="ARBA00023002"/>
    </source>
</evidence>
<dbReference type="Gene3D" id="3.30.70.20">
    <property type="match status" value="1"/>
</dbReference>
<evidence type="ECO:0000259" key="5">
    <source>
        <dbReference type="PROSITE" id="PS51379"/>
    </source>
</evidence>
<keyword evidence="4" id="KW-0411">Iron-sulfur</keyword>
<dbReference type="GO" id="GO:0051539">
    <property type="term" value="F:4 iron, 4 sulfur cluster binding"/>
    <property type="evidence" value="ECO:0007669"/>
    <property type="project" value="InterPro"/>
</dbReference>
<feature type="domain" description="4Fe-4S ferredoxin-type" evidence="5">
    <location>
        <begin position="235"/>
        <end position="265"/>
    </location>
</feature>
<dbReference type="NCBIfam" id="TIGR02175">
    <property type="entry name" value="PorC_KorC"/>
    <property type="match status" value="1"/>
</dbReference>
<dbReference type="PROSITE" id="PS00198">
    <property type="entry name" value="4FE4S_FER_1"/>
    <property type="match status" value="1"/>
</dbReference>
<dbReference type="PROSITE" id="PS51379">
    <property type="entry name" value="4FE4S_FER_2"/>
    <property type="match status" value="2"/>
</dbReference>
<keyword evidence="3" id="KW-0408">Iron</keyword>
<dbReference type="InterPro" id="IPR002869">
    <property type="entry name" value="Pyrv_flavodox_OxRed_cen"/>
</dbReference>
<dbReference type="InterPro" id="IPR011898">
    <property type="entry name" value="PorD_KorD"/>
</dbReference>
<dbReference type="RefSeq" id="WP_307633144.1">
    <property type="nucleotide sequence ID" value="NZ_JAPHEH010000001.1"/>
</dbReference>
<dbReference type="SUPFAM" id="SSF54862">
    <property type="entry name" value="4Fe-4S ferredoxins"/>
    <property type="match status" value="1"/>
</dbReference>
<dbReference type="Pfam" id="PF01558">
    <property type="entry name" value="POR"/>
    <property type="match status" value="1"/>
</dbReference>
<gene>
    <name evidence="6" type="ORF">OLX77_08400</name>
</gene>
<dbReference type="InterPro" id="IPR017900">
    <property type="entry name" value="4Fe4S_Fe_S_CS"/>
</dbReference>
<reference evidence="6" key="1">
    <citation type="journal article" date="2022" name="bioRxiv">
        <title>Thiovibrio frasassiensisgen. nov., sp. nov., an autotrophic, elemental sulfur disproportionating bacterium isolated from sulfidic karst sediment, and proposal of Thiovibrionaceae fam. nov.</title>
        <authorList>
            <person name="Aronson H."/>
            <person name="Thomas C."/>
            <person name="Bhattacharyya M."/>
            <person name="Eckstein S."/>
            <person name="Jensen S."/>
            <person name="Barco R."/>
            <person name="Macalady J."/>
            <person name="Amend J."/>
        </authorList>
    </citation>
    <scope>NUCLEOTIDE SEQUENCE</scope>
    <source>
        <strain evidence="6">RS19-109</strain>
    </source>
</reference>
<evidence type="ECO:0000313" key="7">
    <source>
        <dbReference type="Proteomes" id="UP001154240"/>
    </source>
</evidence>
<dbReference type="InterPro" id="IPR019752">
    <property type="entry name" value="Pyrv/ketoisovalerate_OxRed_cat"/>
</dbReference>
<dbReference type="EMBL" id="JAPHEH010000001">
    <property type="protein sequence ID" value="MDG4476174.1"/>
    <property type="molecule type" value="Genomic_DNA"/>
</dbReference>
<accession>A0A9X4MES1</accession>
<dbReference type="GO" id="GO:0016625">
    <property type="term" value="F:oxidoreductase activity, acting on the aldehyde or oxo group of donors, iron-sulfur protein as acceptor"/>
    <property type="evidence" value="ECO:0007669"/>
    <property type="project" value="InterPro"/>
</dbReference>
<dbReference type="PANTHER" id="PTHR43366">
    <property type="entry name" value="PYRUVATE SYNTHASE SUBUNIT PORC"/>
    <property type="match status" value="1"/>
</dbReference>
<dbReference type="InterPro" id="IPR017896">
    <property type="entry name" value="4Fe4S_Fe-S-bd"/>
</dbReference>
<keyword evidence="7" id="KW-1185">Reference proteome</keyword>
<evidence type="ECO:0000256" key="3">
    <source>
        <dbReference type="ARBA" id="ARBA00023004"/>
    </source>
</evidence>
<dbReference type="Proteomes" id="UP001154240">
    <property type="component" value="Unassembled WGS sequence"/>
</dbReference>
<dbReference type="AlphaFoldDB" id="A0A9X4MES1"/>
<evidence type="ECO:0000313" key="6">
    <source>
        <dbReference type="EMBL" id="MDG4476174.1"/>
    </source>
</evidence>
<dbReference type="Gene3D" id="3.40.920.10">
    <property type="entry name" value="Pyruvate-ferredoxin oxidoreductase, PFOR, domain III"/>
    <property type="match status" value="1"/>
</dbReference>